<reference evidence="2 3" key="1">
    <citation type="submission" date="2019-08" db="EMBL/GenBank/DDBJ databases">
        <title>Genomic characterization of a novel candidate phylum (ARYD3) from a high temperature, high salinity tertiary oil reservoir in north central Oklahoma, USA.</title>
        <authorList>
            <person name="Youssef N.H."/>
            <person name="Yadav A."/>
            <person name="Elshahed M.S."/>
        </authorList>
    </citation>
    <scope>NUCLEOTIDE SEQUENCE [LARGE SCALE GENOMIC DNA]</scope>
    <source>
        <strain evidence="2">ARYD1</strain>
    </source>
</reference>
<proteinExistence type="predicted"/>
<dbReference type="InterPro" id="IPR000182">
    <property type="entry name" value="GNAT_dom"/>
</dbReference>
<dbReference type="Pfam" id="PF13420">
    <property type="entry name" value="Acetyltransf_4"/>
    <property type="match status" value="1"/>
</dbReference>
<dbReference type="PANTHER" id="PTHR43415">
    <property type="entry name" value="SPERMIDINE N(1)-ACETYLTRANSFERASE"/>
    <property type="match status" value="1"/>
</dbReference>
<sequence length="186" mass="22094">MFLQVPDEFLLENLRVLNYCKADFCVLKKILEIRNSKNIRKWMYHRDLITLEEHIRFIEKLRNNNEKLYYVVLNIDNNEIVGCINLNNLNYINKNAFLGIFANPAGKTTNKGKLLMKCLFYLSFSLLKLHTLKLEVLSTNERAIDFYKKSGFKEEGELRDFVLRDNEWINIKIMGILNDEFKVNYA</sequence>
<dbReference type="EMBL" id="VSIV01000217">
    <property type="protein sequence ID" value="TYB33020.1"/>
    <property type="molecule type" value="Genomic_DNA"/>
</dbReference>
<dbReference type="InterPro" id="IPR020036">
    <property type="entry name" value="PseH"/>
</dbReference>
<name>A0A5D0MNH7_FLESI</name>
<keyword evidence="2" id="KW-0012">Acyltransferase</keyword>
<dbReference type="NCBIfam" id="TIGR03585">
    <property type="entry name" value="PseH"/>
    <property type="match status" value="1"/>
</dbReference>
<evidence type="ECO:0000313" key="2">
    <source>
        <dbReference type="EMBL" id="TYB33020.1"/>
    </source>
</evidence>
<dbReference type="PROSITE" id="PS51186">
    <property type="entry name" value="GNAT"/>
    <property type="match status" value="1"/>
</dbReference>
<evidence type="ECO:0000259" key="1">
    <source>
        <dbReference type="PROSITE" id="PS51186"/>
    </source>
</evidence>
<protein>
    <submittedName>
        <fullName evidence="2">UDP-4-amino-4, 6-dideoxy-N-acetyl-beta-L-altrosamine N-acetyltransferase</fullName>
        <ecNumber evidence="2">2.3.1.202</ecNumber>
    </submittedName>
</protein>
<organism evidence="2 3">
    <name type="scientific">Flexistipes sinusarabici</name>
    <dbReference type="NCBI Taxonomy" id="2352"/>
    <lineage>
        <taxon>Bacteria</taxon>
        <taxon>Pseudomonadati</taxon>
        <taxon>Deferribacterota</taxon>
        <taxon>Deferribacteres</taxon>
        <taxon>Deferribacterales</taxon>
        <taxon>Flexistipitaceae</taxon>
        <taxon>Flexistipes</taxon>
    </lineage>
</organism>
<evidence type="ECO:0000313" key="3">
    <source>
        <dbReference type="Proteomes" id="UP000323337"/>
    </source>
</evidence>
<gene>
    <name evidence="2" type="primary">pseH</name>
    <name evidence="2" type="ORF">FXF49_08465</name>
</gene>
<dbReference type="Gene3D" id="3.40.630.30">
    <property type="match status" value="1"/>
</dbReference>
<feature type="domain" description="N-acetyltransferase" evidence="1">
    <location>
        <begin position="31"/>
        <end position="175"/>
    </location>
</feature>
<dbReference type="Proteomes" id="UP000323337">
    <property type="component" value="Unassembled WGS sequence"/>
</dbReference>
<dbReference type="AlphaFoldDB" id="A0A5D0MNH7"/>
<dbReference type="SUPFAM" id="SSF55729">
    <property type="entry name" value="Acyl-CoA N-acyltransferases (Nat)"/>
    <property type="match status" value="1"/>
</dbReference>
<dbReference type="GO" id="GO:0016747">
    <property type="term" value="F:acyltransferase activity, transferring groups other than amino-acyl groups"/>
    <property type="evidence" value="ECO:0007669"/>
    <property type="project" value="InterPro"/>
</dbReference>
<dbReference type="PANTHER" id="PTHR43415:SF3">
    <property type="entry name" value="GNAT-FAMILY ACETYLTRANSFERASE"/>
    <property type="match status" value="1"/>
</dbReference>
<dbReference type="InterPro" id="IPR016181">
    <property type="entry name" value="Acyl_CoA_acyltransferase"/>
</dbReference>
<comment type="caution">
    <text evidence="2">The sequence shown here is derived from an EMBL/GenBank/DDBJ whole genome shotgun (WGS) entry which is preliminary data.</text>
</comment>
<accession>A0A5D0MNH7</accession>
<dbReference type="EC" id="2.3.1.202" evidence="2"/>
<keyword evidence="2" id="KW-0808">Transferase</keyword>